<dbReference type="Proteomes" id="UP000824139">
    <property type="component" value="Unassembled WGS sequence"/>
</dbReference>
<gene>
    <name evidence="1" type="ORF">IAD41_02600</name>
</gene>
<accession>A0A9D1FVY1</accession>
<dbReference type="EMBL" id="DVJO01000054">
    <property type="protein sequence ID" value="HIS82481.1"/>
    <property type="molecule type" value="Genomic_DNA"/>
</dbReference>
<reference evidence="1" key="1">
    <citation type="submission" date="2020-10" db="EMBL/GenBank/DDBJ databases">
        <authorList>
            <person name="Gilroy R."/>
        </authorList>
    </citation>
    <scope>NUCLEOTIDE SEQUENCE</scope>
    <source>
        <strain evidence="1">CHK152-2994</strain>
    </source>
</reference>
<proteinExistence type="predicted"/>
<comment type="caution">
    <text evidence="1">The sequence shown here is derived from an EMBL/GenBank/DDBJ whole genome shotgun (WGS) entry which is preliminary data.</text>
</comment>
<name>A0A9D1FVY1_9BACT</name>
<sequence length="217" mass="25056">MKYYIGLSLAATSSVDTGVAIIDEFNNIIFVDKLYRMNDIIYFFDNYSSIGESEICISLAWDRTMLNGKWRILSKPYQLVSTNVHMPNQDNWTQRFTTRGSEYFKSLTEKGATVNRFELYLTRQSLHLNSCYKERSPADCKFLQQALKNEWGFEDIPANMMPMSQLEAIVGAILARENYKNPENIKPISAFRDFAVIDVVKNPKNLFEIGQKTELNV</sequence>
<evidence type="ECO:0000313" key="2">
    <source>
        <dbReference type="Proteomes" id="UP000824139"/>
    </source>
</evidence>
<reference evidence="1" key="2">
    <citation type="journal article" date="2021" name="PeerJ">
        <title>Extensive microbial diversity within the chicken gut microbiome revealed by metagenomics and culture.</title>
        <authorList>
            <person name="Gilroy R."/>
            <person name="Ravi A."/>
            <person name="Getino M."/>
            <person name="Pursley I."/>
            <person name="Horton D.L."/>
            <person name="Alikhan N.F."/>
            <person name="Baker D."/>
            <person name="Gharbi K."/>
            <person name="Hall N."/>
            <person name="Watson M."/>
            <person name="Adriaenssens E.M."/>
            <person name="Foster-Nyarko E."/>
            <person name="Jarju S."/>
            <person name="Secka A."/>
            <person name="Antonio M."/>
            <person name="Oren A."/>
            <person name="Chaudhuri R.R."/>
            <person name="La Ragione R."/>
            <person name="Hildebrand F."/>
            <person name="Pallen M.J."/>
        </authorList>
    </citation>
    <scope>NUCLEOTIDE SEQUENCE</scope>
    <source>
        <strain evidence="1">CHK152-2994</strain>
    </source>
</reference>
<organism evidence="1 2">
    <name type="scientific">Candidatus Scatenecus faecavium</name>
    <dbReference type="NCBI Taxonomy" id="2840915"/>
    <lineage>
        <taxon>Bacteria</taxon>
        <taxon>Candidatus Scatenecus</taxon>
    </lineage>
</organism>
<evidence type="ECO:0000313" key="1">
    <source>
        <dbReference type="EMBL" id="HIS82481.1"/>
    </source>
</evidence>
<dbReference type="AlphaFoldDB" id="A0A9D1FVY1"/>
<protein>
    <submittedName>
        <fullName evidence="1">Uncharacterized protein</fullName>
    </submittedName>
</protein>